<dbReference type="InterPro" id="IPR002885">
    <property type="entry name" value="PPR_rpt"/>
</dbReference>
<dbReference type="Pfam" id="PF13041">
    <property type="entry name" value="PPR_2"/>
    <property type="match status" value="1"/>
</dbReference>
<gene>
    <name evidence="4" type="ORF">FZEAL_297</name>
</gene>
<dbReference type="Gene3D" id="1.25.40.10">
    <property type="entry name" value="Tetratricopeptide repeat domain"/>
    <property type="match status" value="2"/>
</dbReference>
<protein>
    <submittedName>
        <fullName evidence="4">Uncharacterized protein</fullName>
    </submittedName>
</protein>
<reference evidence="4" key="1">
    <citation type="journal article" date="2020" name="BMC Genomics">
        <title>Correction to: Identification and distribution of gene clusters required for synthesis of sphingolipid metabolism inhibitors in diverse species of the filamentous fungus Fusarium.</title>
        <authorList>
            <person name="Kim H.S."/>
            <person name="Lohmar J.M."/>
            <person name="Busman M."/>
            <person name="Brown D.W."/>
            <person name="Naumann T.A."/>
            <person name="Divon H.H."/>
            <person name="Lysoe E."/>
            <person name="Uhlig S."/>
            <person name="Proctor R.H."/>
        </authorList>
    </citation>
    <scope>NUCLEOTIDE SEQUENCE</scope>
    <source>
        <strain evidence="4">NRRL 22465</strain>
    </source>
</reference>
<comment type="caution">
    <text evidence="4">The sequence shown here is derived from an EMBL/GenBank/DDBJ whole genome shotgun (WGS) entry which is preliminary data.</text>
</comment>
<evidence type="ECO:0000256" key="2">
    <source>
        <dbReference type="PROSITE-ProRule" id="PRU00708"/>
    </source>
</evidence>
<feature type="region of interest" description="Disordered" evidence="3">
    <location>
        <begin position="1"/>
        <end position="43"/>
    </location>
</feature>
<feature type="compositionally biased region" description="Low complexity" evidence="3">
    <location>
        <begin position="1"/>
        <end position="18"/>
    </location>
</feature>
<evidence type="ECO:0000256" key="3">
    <source>
        <dbReference type="SAM" id="MobiDB-lite"/>
    </source>
</evidence>
<dbReference type="OrthoDB" id="185373at2759"/>
<dbReference type="InterPro" id="IPR050667">
    <property type="entry name" value="PPR-containing_protein"/>
</dbReference>
<evidence type="ECO:0000256" key="1">
    <source>
        <dbReference type="ARBA" id="ARBA00022737"/>
    </source>
</evidence>
<proteinExistence type="predicted"/>
<feature type="repeat" description="PPR" evidence="2">
    <location>
        <begin position="554"/>
        <end position="588"/>
    </location>
</feature>
<organism evidence="4 5">
    <name type="scientific">Fusarium zealandicum</name>
    <dbReference type="NCBI Taxonomy" id="1053134"/>
    <lineage>
        <taxon>Eukaryota</taxon>
        <taxon>Fungi</taxon>
        <taxon>Dikarya</taxon>
        <taxon>Ascomycota</taxon>
        <taxon>Pezizomycotina</taxon>
        <taxon>Sordariomycetes</taxon>
        <taxon>Hypocreomycetidae</taxon>
        <taxon>Hypocreales</taxon>
        <taxon>Nectriaceae</taxon>
        <taxon>Fusarium</taxon>
        <taxon>Fusarium staphyleae species complex</taxon>
    </lineage>
</organism>
<dbReference type="PANTHER" id="PTHR47939">
    <property type="entry name" value="MEMBRANE-ASSOCIATED SALT-INDUCIBLE PROTEIN-LIKE"/>
    <property type="match status" value="1"/>
</dbReference>
<dbReference type="PANTHER" id="PTHR47939:SF13">
    <property type="entry name" value="OS03G0201400 PROTEIN"/>
    <property type="match status" value="1"/>
</dbReference>
<dbReference type="InterPro" id="IPR011990">
    <property type="entry name" value="TPR-like_helical_dom_sf"/>
</dbReference>
<dbReference type="PROSITE" id="PS51375">
    <property type="entry name" value="PPR"/>
    <property type="match status" value="1"/>
</dbReference>
<evidence type="ECO:0000313" key="4">
    <source>
        <dbReference type="EMBL" id="KAF4984563.1"/>
    </source>
</evidence>
<name>A0A8H4UUY2_9HYPO</name>
<keyword evidence="5" id="KW-1185">Reference proteome</keyword>
<sequence>MADAPDSPFAASVSAPSPGNEQRGRRQGPRQRRDVFKRPHNTNHDSAMALFNEVVSPVASHAPSDEITNVAVMGELEVAAKLKEIMDKRMSPEKQYRMFRAEIWPSIEELRGQVSKPIYMAATQLLRNERDNMLRHGSWFHSVELAQTYSALGKYDLSIRNDLILNICASITQAKNRTHVRTQLREELIKMWMHVSQLKRPGEVDQELRFALPSVAEVIKDAQNTRWVEEDVAGPFNNSPTSRALASMFLQFPPPQARDILPALLATLTVMSDQRFAGAAYRIQIAPLLSLVRAVLSKHELTSDDIEFLFSQSSNLPTAKLGKLKEYTQGQWPMVTSMLTERAAHWQQTENPVSFGVAKFSTFHKQLRSAYKARHTGAVGHIWHNVMSSLEQNPELKQQLVNDPEYLDYWIFVWCAISRPTRLQETFDLMRSLDIEPTLRTYTGMMHGWKRCHDSSRIETLWEQLIQSGMKLDMAIWTERISALIVLGQPQKGLAALSEFLGTWKKAVKNGTEAQAVQPTIEVINAAFKGMLHVDTKAAHELLAWAGREGFEPNVRTYNILMRETLRSGTTEDVQELLRAMRSQGIDPDAATFTIILEEVISRMDDASAQEQVDAVHQVFADIEEAGLKANQETYGKMLYAVDSIANSSDDAMAAVQNHMRNAGFVVTPHMVTILIERALRRDPPDINKVRSLLKENKLSKVEQGDQTLWERVMSAHAISGETKEAMVIFENLAKAGRPVTSLPCLTELLQALLYQKDEASARSVVGVVLAHKLETNDTKAANERYWGHHFWHLAKRHGLMNNHAI</sequence>
<reference evidence="4" key="2">
    <citation type="submission" date="2020-05" db="EMBL/GenBank/DDBJ databases">
        <authorList>
            <person name="Kim H.-S."/>
            <person name="Proctor R.H."/>
            <person name="Brown D.W."/>
        </authorList>
    </citation>
    <scope>NUCLEOTIDE SEQUENCE</scope>
    <source>
        <strain evidence="4">NRRL 22465</strain>
    </source>
</reference>
<dbReference type="Proteomes" id="UP000635477">
    <property type="component" value="Unassembled WGS sequence"/>
</dbReference>
<keyword evidence="1" id="KW-0677">Repeat</keyword>
<dbReference type="AlphaFoldDB" id="A0A8H4UUY2"/>
<evidence type="ECO:0000313" key="5">
    <source>
        <dbReference type="Proteomes" id="UP000635477"/>
    </source>
</evidence>
<dbReference type="EMBL" id="JABEYC010000014">
    <property type="protein sequence ID" value="KAF4984563.1"/>
    <property type="molecule type" value="Genomic_DNA"/>
</dbReference>
<accession>A0A8H4UUY2</accession>